<accession>A0AAW1UEN8</accession>
<dbReference type="EMBL" id="JARQZJ010000069">
    <property type="protein sequence ID" value="KAK9881449.1"/>
    <property type="molecule type" value="Genomic_DNA"/>
</dbReference>
<keyword evidence="2" id="KW-1185">Reference proteome</keyword>
<reference evidence="1 2" key="1">
    <citation type="submission" date="2023-03" db="EMBL/GenBank/DDBJ databases">
        <title>Genome insight into feeding habits of ladybird beetles.</title>
        <authorList>
            <person name="Li H.-S."/>
            <person name="Huang Y.-H."/>
            <person name="Pang H."/>
        </authorList>
    </citation>
    <scope>NUCLEOTIDE SEQUENCE [LARGE SCALE GENOMIC DNA]</scope>
    <source>
        <strain evidence="1">SYSU_2023b</strain>
        <tissue evidence="1">Whole body</tissue>
    </source>
</reference>
<evidence type="ECO:0000313" key="2">
    <source>
        <dbReference type="Proteomes" id="UP001431783"/>
    </source>
</evidence>
<dbReference type="Proteomes" id="UP001431783">
    <property type="component" value="Unassembled WGS sequence"/>
</dbReference>
<proteinExistence type="predicted"/>
<gene>
    <name evidence="1" type="ORF">WA026_016335</name>
</gene>
<name>A0AAW1UEN8_9CUCU</name>
<comment type="caution">
    <text evidence="1">The sequence shown here is derived from an EMBL/GenBank/DDBJ whole genome shotgun (WGS) entry which is preliminary data.</text>
</comment>
<organism evidence="1 2">
    <name type="scientific">Henosepilachna vigintioctopunctata</name>
    <dbReference type="NCBI Taxonomy" id="420089"/>
    <lineage>
        <taxon>Eukaryota</taxon>
        <taxon>Metazoa</taxon>
        <taxon>Ecdysozoa</taxon>
        <taxon>Arthropoda</taxon>
        <taxon>Hexapoda</taxon>
        <taxon>Insecta</taxon>
        <taxon>Pterygota</taxon>
        <taxon>Neoptera</taxon>
        <taxon>Endopterygota</taxon>
        <taxon>Coleoptera</taxon>
        <taxon>Polyphaga</taxon>
        <taxon>Cucujiformia</taxon>
        <taxon>Coccinelloidea</taxon>
        <taxon>Coccinellidae</taxon>
        <taxon>Epilachninae</taxon>
        <taxon>Epilachnini</taxon>
        <taxon>Henosepilachna</taxon>
    </lineage>
</organism>
<dbReference type="AlphaFoldDB" id="A0AAW1UEN8"/>
<sequence>MKSNCPGITILPGLPNTYLSFQRIHAILRQVYGRINSGGARTPALFHPVSSRHRDAARLTPSRVKQWDNVSRLQGPIGRGPRSLIYVGLTGGFMDVPLINFTVL</sequence>
<protein>
    <submittedName>
        <fullName evidence="1">Uncharacterized protein</fullName>
    </submittedName>
</protein>
<evidence type="ECO:0000313" key="1">
    <source>
        <dbReference type="EMBL" id="KAK9881449.1"/>
    </source>
</evidence>